<comment type="subcellular location">
    <subcellularLocation>
        <location evidence="1">Endomembrane system</location>
        <topology evidence="1">Multi-pass membrane protein</topology>
    </subcellularLocation>
</comment>
<dbReference type="WBParaSite" id="ACRNAN_scaffold2666.g14249.t1">
    <property type="protein sequence ID" value="ACRNAN_scaffold2666.g14249.t1"/>
    <property type="gene ID" value="ACRNAN_scaffold2666.g14249"/>
</dbReference>
<feature type="transmembrane region" description="Helical" evidence="6">
    <location>
        <begin position="225"/>
        <end position="250"/>
    </location>
</feature>
<dbReference type="InterPro" id="IPR020846">
    <property type="entry name" value="MFS_dom"/>
</dbReference>
<dbReference type="PROSITE" id="PS50850">
    <property type="entry name" value="MFS"/>
    <property type="match status" value="1"/>
</dbReference>
<dbReference type="GO" id="GO:0022857">
    <property type="term" value="F:transmembrane transporter activity"/>
    <property type="evidence" value="ECO:0007669"/>
    <property type="project" value="InterPro"/>
</dbReference>
<dbReference type="Proteomes" id="UP000887540">
    <property type="component" value="Unplaced"/>
</dbReference>
<dbReference type="PANTHER" id="PTHR23510">
    <property type="entry name" value="INNER MEMBRANE TRANSPORT PROTEIN YAJR"/>
    <property type="match status" value="1"/>
</dbReference>
<feature type="transmembrane region" description="Helical" evidence="6">
    <location>
        <begin position="317"/>
        <end position="335"/>
    </location>
</feature>
<dbReference type="Gene3D" id="1.20.1250.20">
    <property type="entry name" value="MFS general substrate transporter like domains"/>
    <property type="match status" value="2"/>
</dbReference>
<protein>
    <submittedName>
        <fullName evidence="9">Major facilitator superfamily (MFS) profile domain-containing protein</fullName>
    </submittedName>
</protein>
<accession>A0A914DJS8</accession>
<feature type="transmembrane region" description="Helical" evidence="6">
    <location>
        <begin position="92"/>
        <end position="117"/>
    </location>
</feature>
<keyword evidence="2" id="KW-0813">Transport</keyword>
<evidence type="ECO:0000256" key="1">
    <source>
        <dbReference type="ARBA" id="ARBA00004127"/>
    </source>
</evidence>
<dbReference type="InterPro" id="IPR036259">
    <property type="entry name" value="MFS_trans_sf"/>
</dbReference>
<dbReference type="Pfam" id="PF07690">
    <property type="entry name" value="MFS_1"/>
    <property type="match status" value="1"/>
</dbReference>
<evidence type="ECO:0000259" key="7">
    <source>
        <dbReference type="PROSITE" id="PS50850"/>
    </source>
</evidence>
<keyword evidence="5 6" id="KW-0472">Membrane</keyword>
<reference evidence="9" key="1">
    <citation type="submission" date="2022-11" db="UniProtKB">
        <authorList>
            <consortium name="WormBaseParasite"/>
        </authorList>
    </citation>
    <scope>IDENTIFICATION</scope>
</reference>
<evidence type="ECO:0000256" key="5">
    <source>
        <dbReference type="ARBA" id="ARBA00023136"/>
    </source>
</evidence>
<feature type="transmembrane region" description="Helical" evidence="6">
    <location>
        <begin position="12"/>
        <end position="33"/>
    </location>
</feature>
<dbReference type="SUPFAM" id="SSF103473">
    <property type="entry name" value="MFS general substrate transporter"/>
    <property type="match status" value="2"/>
</dbReference>
<evidence type="ECO:0000256" key="6">
    <source>
        <dbReference type="SAM" id="Phobius"/>
    </source>
</evidence>
<feature type="transmembrane region" description="Helical" evidence="6">
    <location>
        <begin position="262"/>
        <end position="283"/>
    </location>
</feature>
<sequence>MASRDFDRPKAMGWAALASSAGLILGPLLQLIFTRVGYPGWNFIFDKIPYLHPAGETGNNSSINSTSSNTIEMVGCPLSYDWCATTPRTNEVIFIGSIIIALGIGFPITGISLDILFSKILGPIQQGTMQGIYSGCGIGLQIIGPIFLSKIYTLTGPKYIWIFMLIPNTLGLNPQSLDQAPKMGPQKPMGPNTDPSCSLRGMLQSVAKRPPIIVPEDYPTSWKSIYIVTIVAIMGTLTTYCVMPMVYPYMKKLIPEATEETYGYMISISNACNAFSSIMAGFISNRFSSTKGALIFSKVLAILAGIVYFFIGTLSMGKLLAFFVSVGLFAVSSGAHTQYKTHIAMASKEVDRSKAMGWAALATSAGLILGPYGKLHVFNYVSFNVRNWYDPMFISLHELSASQIFHSIGGYLPPQDLLFGRENDL</sequence>
<evidence type="ECO:0000256" key="3">
    <source>
        <dbReference type="ARBA" id="ARBA00022692"/>
    </source>
</evidence>
<proteinExistence type="predicted"/>
<feature type="transmembrane region" description="Helical" evidence="6">
    <location>
        <begin position="295"/>
        <end position="311"/>
    </location>
</feature>
<feature type="transmembrane region" description="Helical" evidence="6">
    <location>
        <begin position="355"/>
        <end position="373"/>
    </location>
</feature>
<evidence type="ECO:0000256" key="4">
    <source>
        <dbReference type="ARBA" id="ARBA00022989"/>
    </source>
</evidence>
<keyword evidence="8" id="KW-1185">Reference proteome</keyword>
<organism evidence="8 9">
    <name type="scientific">Acrobeloides nanus</name>
    <dbReference type="NCBI Taxonomy" id="290746"/>
    <lineage>
        <taxon>Eukaryota</taxon>
        <taxon>Metazoa</taxon>
        <taxon>Ecdysozoa</taxon>
        <taxon>Nematoda</taxon>
        <taxon>Chromadorea</taxon>
        <taxon>Rhabditida</taxon>
        <taxon>Tylenchina</taxon>
        <taxon>Cephalobomorpha</taxon>
        <taxon>Cephaloboidea</taxon>
        <taxon>Cephalobidae</taxon>
        <taxon>Acrobeloides</taxon>
    </lineage>
</organism>
<dbReference type="PANTHER" id="PTHR23510:SF3">
    <property type="entry name" value="MAJOR FACILITATOR SUPERFAMILY DOMAIN-CONTAINING PROTEIN 8"/>
    <property type="match status" value="1"/>
</dbReference>
<keyword evidence="4 6" id="KW-1133">Transmembrane helix</keyword>
<evidence type="ECO:0000256" key="2">
    <source>
        <dbReference type="ARBA" id="ARBA00022448"/>
    </source>
</evidence>
<evidence type="ECO:0000313" key="8">
    <source>
        <dbReference type="Proteomes" id="UP000887540"/>
    </source>
</evidence>
<dbReference type="InterPro" id="IPR011701">
    <property type="entry name" value="MFS"/>
</dbReference>
<dbReference type="GO" id="GO:0012505">
    <property type="term" value="C:endomembrane system"/>
    <property type="evidence" value="ECO:0007669"/>
    <property type="project" value="UniProtKB-SubCell"/>
</dbReference>
<feature type="domain" description="Major facilitator superfamily (MFS) profile" evidence="7">
    <location>
        <begin position="224"/>
        <end position="425"/>
    </location>
</feature>
<dbReference type="AlphaFoldDB" id="A0A914DJS8"/>
<keyword evidence="3 6" id="KW-0812">Transmembrane</keyword>
<dbReference type="GO" id="GO:0005765">
    <property type="term" value="C:lysosomal membrane"/>
    <property type="evidence" value="ECO:0007669"/>
    <property type="project" value="TreeGrafter"/>
</dbReference>
<dbReference type="InterPro" id="IPR051068">
    <property type="entry name" value="MFS_Domain-Containing_Protein"/>
</dbReference>
<name>A0A914DJS8_9BILA</name>
<evidence type="ECO:0000313" key="9">
    <source>
        <dbReference type="WBParaSite" id="ACRNAN_scaffold2666.g14249.t1"/>
    </source>
</evidence>